<evidence type="ECO:0000256" key="1">
    <source>
        <dbReference type="ARBA" id="ARBA00001931"/>
    </source>
</evidence>
<keyword evidence="11" id="KW-1185">Reference proteome</keyword>
<gene>
    <name evidence="10" type="ORF">C8N28_1161</name>
</gene>
<dbReference type="OrthoDB" id="9794322at2"/>
<evidence type="ECO:0000256" key="7">
    <source>
        <dbReference type="ARBA" id="ARBA00023004"/>
    </source>
</evidence>
<proteinExistence type="inferred from homology"/>
<comment type="caution">
    <text evidence="10">The sequence shown here is derived from an EMBL/GenBank/DDBJ whole genome shotgun (WGS) entry which is preliminary data.</text>
</comment>
<accession>A0A4R1M4N2</accession>
<dbReference type="Pfam" id="PF13442">
    <property type="entry name" value="Cytochrome_CBB3"/>
    <property type="match status" value="1"/>
</dbReference>
<dbReference type="InterPro" id="IPR017511">
    <property type="entry name" value="PQQ_mDH"/>
</dbReference>
<dbReference type="Proteomes" id="UP000294616">
    <property type="component" value="Unassembled WGS sequence"/>
</dbReference>
<dbReference type="GO" id="GO:0016020">
    <property type="term" value="C:membrane"/>
    <property type="evidence" value="ECO:0007669"/>
    <property type="project" value="InterPro"/>
</dbReference>
<dbReference type="SUPFAM" id="SSF46626">
    <property type="entry name" value="Cytochrome c"/>
    <property type="match status" value="1"/>
</dbReference>
<evidence type="ECO:0000256" key="6">
    <source>
        <dbReference type="ARBA" id="ARBA00023002"/>
    </source>
</evidence>
<dbReference type="GO" id="GO:0020037">
    <property type="term" value="F:heme binding"/>
    <property type="evidence" value="ECO:0007669"/>
    <property type="project" value="InterPro"/>
</dbReference>
<evidence type="ECO:0000256" key="2">
    <source>
        <dbReference type="ARBA" id="ARBA00008156"/>
    </source>
</evidence>
<dbReference type="CDD" id="cd10280">
    <property type="entry name" value="PQQ_mGDH"/>
    <property type="match status" value="1"/>
</dbReference>
<protein>
    <submittedName>
        <fullName evidence="10">Quinoprotein glucose dehydrogenase</fullName>
    </submittedName>
</protein>
<evidence type="ECO:0000256" key="5">
    <source>
        <dbReference type="ARBA" id="ARBA00022729"/>
    </source>
</evidence>
<comment type="similarity">
    <text evidence="2">Belongs to the bacterial PQQ dehydrogenase family.</text>
</comment>
<feature type="domain" description="Cytochrome c" evidence="9">
    <location>
        <begin position="478"/>
        <end position="554"/>
    </location>
</feature>
<keyword evidence="4 8" id="KW-0479">Metal-binding</keyword>
<dbReference type="InterPro" id="IPR018391">
    <property type="entry name" value="PQQ_b-propeller_rpt"/>
</dbReference>
<evidence type="ECO:0000259" key="9">
    <source>
        <dbReference type="PROSITE" id="PS51007"/>
    </source>
</evidence>
<dbReference type="GO" id="GO:0046872">
    <property type="term" value="F:metal ion binding"/>
    <property type="evidence" value="ECO:0007669"/>
    <property type="project" value="UniProtKB-KW"/>
</dbReference>
<keyword evidence="7 8" id="KW-0408">Iron</keyword>
<reference evidence="10 11" key="1">
    <citation type="submission" date="2019-03" db="EMBL/GenBank/DDBJ databases">
        <title>Genomic Encyclopedia of Archaeal and Bacterial Type Strains, Phase II (KMG-II): from individual species to whole genera.</title>
        <authorList>
            <person name="Goeker M."/>
        </authorList>
    </citation>
    <scope>NUCLEOTIDE SEQUENCE [LARGE SCALE GENOMIC DNA]</scope>
    <source>
        <strain evidence="10 11">DSM 22554</strain>
    </source>
</reference>
<dbReference type="InterPro" id="IPR011047">
    <property type="entry name" value="Quinoprotein_ADH-like_sf"/>
</dbReference>
<name>A0A4R1M4N2_9SPHI</name>
<dbReference type="InterPro" id="IPR002372">
    <property type="entry name" value="PQQ_rpt_dom"/>
</dbReference>
<dbReference type="AlphaFoldDB" id="A0A4R1M4N2"/>
<evidence type="ECO:0000256" key="8">
    <source>
        <dbReference type="PROSITE-ProRule" id="PRU00433"/>
    </source>
</evidence>
<evidence type="ECO:0000256" key="3">
    <source>
        <dbReference type="ARBA" id="ARBA00022617"/>
    </source>
</evidence>
<dbReference type="PANTHER" id="PTHR32303">
    <property type="entry name" value="QUINOPROTEIN ALCOHOL DEHYDROGENASE (CYTOCHROME C)"/>
    <property type="match status" value="1"/>
</dbReference>
<keyword evidence="6" id="KW-0560">Oxidoreductase</keyword>
<dbReference type="PROSITE" id="PS51007">
    <property type="entry name" value="CYTC"/>
    <property type="match status" value="1"/>
</dbReference>
<comment type="cofactor">
    <cofactor evidence="1">
        <name>pyrroloquinoline quinone</name>
        <dbReference type="ChEBI" id="CHEBI:58442"/>
    </cofactor>
</comment>
<dbReference type="InterPro" id="IPR009056">
    <property type="entry name" value="Cyt_c-like_dom"/>
</dbReference>
<dbReference type="GO" id="GO:0009055">
    <property type="term" value="F:electron transfer activity"/>
    <property type="evidence" value="ECO:0007669"/>
    <property type="project" value="InterPro"/>
</dbReference>
<dbReference type="Pfam" id="PF01011">
    <property type="entry name" value="PQQ"/>
    <property type="match status" value="2"/>
</dbReference>
<evidence type="ECO:0000256" key="4">
    <source>
        <dbReference type="ARBA" id="ARBA00022723"/>
    </source>
</evidence>
<dbReference type="EMBL" id="SMGO01000001">
    <property type="protein sequence ID" value="TCK85844.1"/>
    <property type="molecule type" value="Genomic_DNA"/>
</dbReference>
<keyword evidence="3 8" id="KW-0349">Heme</keyword>
<sequence length="720" mass="78893">MKKITWLSGILVAVLSISMIIAPPTKIDYSSWTTMTGSNDGIRYSSGDNITKKNVAQLEVAWVYDTHDEAQRTTIPTTPLMLDGVLYGVSPQLNLFALDAATGVEKWVFKPLDPNARGSIRGISYWQSEDGKDKRIVYSTGPYLYAVNANDGTVIKSFGKGGFIDLRENLDGDFANASAAGNAAPIIYKNLLITSMRVGEGNDAAPGHIRGFDILTGERKWIFHTIPHPGELGYETWEDKDAWKRVGGANNWGGMALDEKRGIVYVPTGSATPDFYGGNRLGSNLFANSLIALDAATGKYIWHYQVVHHDIWDRDLPANPNLLTIKKDGKSIDVVAQITKHGYIFMFDRVTGESIFPINEVPVPPSDLPGEVAWPTQPIPVLPEPFARQKFGPEDVSDRTPEIQRDLLNQYYKYRNNNLFIPPSLQGHFTFPGFDGGGEWGGSAVDPETEIMYINTTELPWWTQMIPNPALNRVVGTTFKEIGKSVYAKSCASCHGAELEGIGTAFPSLVNLNKKYNEQEVRLILDNGRNMMPAFKQMPESEKAPLITFLLDLEDKEAMPANPGRAGVSQSPPRDIVPAFSMTGYHRFMDADGYPGIKPPWGTLNAVNLSTGKLLWKVPLGEFEELKAQGMPNTGTQVYGGPVVTKGGIVFVASTEDEKIRAFDKDNGKVLWEAKLPAAGFATPAVYTINKKQYVVIAAGGGKLGAKSGTQYIAFALPDN</sequence>
<dbReference type="PANTHER" id="PTHR32303:SF4">
    <property type="entry name" value="QUINOPROTEIN GLUCOSE DEHYDROGENASE"/>
    <property type="match status" value="1"/>
</dbReference>
<organism evidence="10 11">
    <name type="scientific">Albibacterium bauzanense</name>
    <dbReference type="NCBI Taxonomy" id="653929"/>
    <lineage>
        <taxon>Bacteria</taxon>
        <taxon>Pseudomonadati</taxon>
        <taxon>Bacteroidota</taxon>
        <taxon>Sphingobacteriia</taxon>
        <taxon>Sphingobacteriales</taxon>
        <taxon>Sphingobacteriaceae</taxon>
        <taxon>Albibacterium</taxon>
    </lineage>
</organism>
<dbReference type="InterPro" id="IPR036909">
    <property type="entry name" value="Cyt_c-like_dom_sf"/>
</dbReference>
<dbReference type="SUPFAM" id="SSF50998">
    <property type="entry name" value="Quinoprotein alcohol dehydrogenase-like"/>
    <property type="match status" value="1"/>
</dbReference>
<dbReference type="Gene3D" id="2.140.10.10">
    <property type="entry name" value="Quinoprotein alcohol dehydrogenase-like superfamily"/>
    <property type="match status" value="2"/>
</dbReference>
<evidence type="ECO:0000313" key="10">
    <source>
        <dbReference type="EMBL" id="TCK85844.1"/>
    </source>
</evidence>
<keyword evidence="5" id="KW-0732">Signal</keyword>
<dbReference type="RefSeq" id="WP_132222380.1">
    <property type="nucleotide sequence ID" value="NZ_SMGO01000001.1"/>
</dbReference>
<dbReference type="SMART" id="SM00564">
    <property type="entry name" value="PQQ"/>
    <property type="match status" value="6"/>
</dbReference>
<dbReference type="GO" id="GO:0048038">
    <property type="term" value="F:quinone binding"/>
    <property type="evidence" value="ECO:0007669"/>
    <property type="project" value="InterPro"/>
</dbReference>
<dbReference type="GO" id="GO:0016614">
    <property type="term" value="F:oxidoreductase activity, acting on CH-OH group of donors"/>
    <property type="evidence" value="ECO:0007669"/>
    <property type="project" value="InterPro"/>
</dbReference>
<dbReference type="Gene3D" id="1.10.760.10">
    <property type="entry name" value="Cytochrome c-like domain"/>
    <property type="match status" value="1"/>
</dbReference>
<evidence type="ECO:0000313" key="11">
    <source>
        <dbReference type="Proteomes" id="UP000294616"/>
    </source>
</evidence>